<evidence type="ECO:0000313" key="2">
    <source>
        <dbReference type="EMBL" id="GLD31619.1"/>
    </source>
</evidence>
<organism evidence="2 3">
    <name type="scientific">Mycobacterium kiyosense</name>
    <dbReference type="NCBI Taxonomy" id="2871094"/>
    <lineage>
        <taxon>Bacteria</taxon>
        <taxon>Bacillati</taxon>
        <taxon>Actinomycetota</taxon>
        <taxon>Actinomycetes</taxon>
        <taxon>Mycobacteriales</taxon>
        <taxon>Mycobacteriaceae</taxon>
        <taxon>Mycobacterium</taxon>
    </lineage>
</organism>
<dbReference type="EMBL" id="BRZI01000028">
    <property type="protein sequence ID" value="GLD31619.1"/>
    <property type="molecule type" value="Genomic_DNA"/>
</dbReference>
<evidence type="ECO:0000313" key="1">
    <source>
        <dbReference type="EMBL" id="GLB83541.1"/>
    </source>
</evidence>
<dbReference type="RefSeq" id="WP_238305152.1">
    <property type="nucleotide sequence ID" value="NZ_BRXE01000028.1"/>
</dbReference>
<accession>A0A9P3UYG1</accession>
<dbReference type="Pfam" id="PF20461">
    <property type="entry name" value="DUF6714"/>
    <property type="match status" value="1"/>
</dbReference>
<dbReference type="InterPro" id="IPR046560">
    <property type="entry name" value="DUF6714"/>
</dbReference>
<dbReference type="Proteomes" id="UP001165663">
    <property type="component" value="Unassembled WGS sequence"/>
</dbReference>
<gene>
    <name evidence="2" type="ORF">Mkiyose1413_35020</name>
    <name evidence="1" type="ORF">SRL2020028_27970</name>
</gene>
<dbReference type="EMBL" id="BRXE01000028">
    <property type="protein sequence ID" value="GLB83541.1"/>
    <property type="molecule type" value="Genomic_DNA"/>
</dbReference>
<dbReference type="AlphaFoldDB" id="A0A9P3UYG1"/>
<name>A0A9P3UYG1_9MYCO</name>
<protein>
    <submittedName>
        <fullName evidence="2">Uncharacterized protein</fullName>
    </submittedName>
</protein>
<sequence>MTEAHSSAMATIREAFAETPYPGDDILVVAKPGEDPECDQIAENFRGKSWQEVSVDMIGNFADSLPLFTSQAFRYYMPAYMLASLTPAADLDFSNEPASSEHNFCFDNNDIVSFVLFELFPPALPVDDEYFLTRAAQFTLREREAIVTYLNLIAMLKYGECYRDDPGSECDEIARAIRFWEDGEISLP</sequence>
<dbReference type="Proteomes" id="UP001064782">
    <property type="component" value="Unassembled WGS sequence"/>
</dbReference>
<keyword evidence="3" id="KW-1185">Reference proteome</keyword>
<comment type="caution">
    <text evidence="2">The sequence shown here is derived from an EMBL/GenBank/DDBJ whole genome shotgun (WGS) entry which is preliminary data.</text>
</comment>
<reference evidence="2" key="1">
    <citation type="submission" date="2022-08" db="EMBL/GenBank/DDBJ databases">
        <title>Mycobacterium kiyosense sp. nov., scotochromogenic slow-glowing species isolated from respiratory specimens.</title>
        <authorList>
            <person name="Fukano H."/>
            <person name="Kazumi Y."/>
            <person name="Sakagami N."/>
            <person name="Ato M."/>
            <person name="Mitarai S."/>
            <person name="Hoshino Y."/>
        </authorList>
    </citation>
    <scope>NUCLEOTIDE SEQUENCE</scope>
    <source>
        <strain evidence="2">1413</strain>
        <strain evidence="1">SRL2020-028</strain>
    </source>
</reference>
<dbReference type="GeneID" id="83631999"/>
<evidence type="ECO:0000313" key="3">
    <source>
        <dbReference type="Proteomes" id="UP001064782"/>
    </source>
</evidence>
<proteinExistence type="predicted"/>